<evidence type="ECO:0000256" key="2">
    <source>
        <dbReference type="ARBA" id="ARBA00006899"/>
    </source>
</evidence>
<evidence type="ECO:0000256" key="6">
    <source>
        <dbReference type="ARBA" id="ARBA00023015"/>
    </source>
</evidence>
<keyword evidence="7" id="KW-0238">DNA-binding</keyword>
<proteinExistence type="inferred from homology"/>
<keyword evidence="5" id="KW-0862">Zinc</keyword>
<evidence type="ECO:0000256" key="4">
    <source>
        <dbReference type="ARBA" id="ARBA00022771"/>
    </source>
</evidence>
<keyword evidence="11" id="KW-1185">Reference proteome</keyword>
<evidence type="ECO:0000256" key="1">
    <source>
        <dbReference type="ARBA" id="ARBA00004604"/>
    </source>
</evidence>
<evidence type="ECO:0000256" key="9">
    <source>
        <dbReference type="ARBA" id="ARBA00023242"/>
    </source>
</evidence>
<accession>A0A5P1E3N9</accession>
<dbReference type="InterPro" id="IPR033599">
    <property type="entry name" value="TAF1B/Rrn7"/>
</dbReference>
<evidence type="ECO:0000256" key="5">
    <source>
        <dbReference type="ARBA" id="ARBA00022833"/>
    </source>
</evidence>
<name>A0A5P1E3N9_ASPOF</name>
<dbReference type="PANTHER" id="PTHR31576">
    <property type="entry name" value="TATA BOX-BINDING PROTEIN-ASSOCIATED FACTOR RNA POLYMERASE I SUBUNIT B"/>
    <property type="match status" value="1"/>
</dbReference>
<dbReference type="AlphaFoldDB" id="A0A5P1E3N9"/>
<dbReference type="EMBL" id="CM007390">
    <property type="protein sequence ID" value="ONK56065.1"/>
    <property type="molecule type" value="Genomic_DNA"/>
</dbReference>
<dbReference type="GO" id="GO:0008270">
    <property type="term" value="F:zinc ion binding"/>
    <property type="evidence" value="ECO:0007669"/>
    <property type="project" value="UniProtKB-KW"/>
</dbReference>
<keyword evidence="3" id="KW-0479">Metal-binding</keyword>
<evidence type="ECO:0000313" key="10">
    <source>
        <dbReference type="EMBL" id="ONK56065.1"/>
    </source>
</evidence>
<dbReference type="GO" id="GO:0042790">
    <property type="term" value="P:nucleolar large rRNA transcription by RNA polymerase I"/>
    <property type="evidence" value="ECO:0007669"/>
    <property type="project" value="TreeGrafter"/>
</dbReference>
<dbReference type="Proteomes" id="UP000243459">
    <property type="component" value="Chromosome 10"/>
</dbReference>
<dbReference type="PANTHER" id="PTHR31576:SF2">
    <property type="entry name" value="TATA BOX-BINDING PROTEIN-ASSOCIATED FACTOR RNA POLYMERASE I SUBUNIT B"/>
    <property type="match status" value="1"/>
</dbReference>
<comment type="subcellular location">
    <subcellularLocation>
        <location evidence="1">Nucleus</location>
        <location evidence="1">Nucleolus</location>
    </subcellularLocation>
</comment>
<evidence type="ECO:0000256" key="8">
    <source>
        <dbReference type="ARBA" id="ARBA00023163"/>
    </source>
</evidence>
<gene>
    <name evidence="10" type="ORF">A4U43_C10F3780</name>
</gene>
<dbReference type="Gramene" id="ONK56065">
    <property type="protein sequence ID" value="ONK56065"/>
    <property type="gene ID" value="A4U43_C10F3780"/>
</dbReference>
<keyword evidence="4" id="KW-0863">Zinc-finger</keyword>
<dbReference type="GO" id="GO:0070860">
    <property type="term" value="C:RNA polymerase I core factor complex"/>
    <property type="evidence" value="ECO:0007669"/>
    <property type="project" value="InterPro"/>
</dbReference>
<evidence type="ECO:0000256" key="3">
    <source>
        <dbReference type="ARBA" id="ARBA00022723"/>
    </source>
</evidence>
<keyword evidence="8" id="KW-0804">Transcription</keyword>
<evidence type="ECO:0000256" key="7">
    <source>
        <dbReference type="ARBA" id="ARBA00023125"/>
    </source>
</evidence>
<protein>
    <submittedName>
        <fullName evidence="10">Uncharacterized protein</fullName>
    </submittedName>
</protein>
<reference evidence="11" key="1">
    <citation type="journal article" date="2017" name="Nat. Commun.">
        <title>The asparagus genome sheds light on the origin and evolution of a young Y chromosome.</title>
        <authorList>
            <person name="Harkess A."/>
            <person name="Zhou J."/>
            <person name="Xu C."/>
            <person name="Bowers J.E."/>
            <person name="Van der Hulst R."/>
            <person name="Ayyampalayam S."/>
            <person name="Mercati F."/>
            <person name="Riccardi P."/>
            <person name="McKain M.R."/>
            <person name="Kakrana A."/>
            <person name="Tang H."/>
            <person name="Ray J."/>
            <person name="Groenendijk J."/>
            <person name="Arikit S."/>
            <person name="Mathioni S.M."/>
            <person name="Nakano M."/>
            <person name="Shan H."/>
            <person name="Telgmann-Rauber A."/>
            <person name="Kanno A."/>
            <person name="Yue Z."/>
            <person name="Chen H."/>
            <person name="Li W."/>
            <person name="Chen Y."/>
            <person name="Xu X."/>
            <person name="Zhang Y."/>
            <person name="Luo S."/>
            <person name="Chen H."/>
            <person name="Gao J."/>
            <person name="Mao Z."/>
            <person name="Pires J.C."/>
            <person name="Luo M."/>
            <person name="Kudrna D."/>
            <person name="Wing R.A."/>
            <person name="Meyers B.C."/>
            <person name="Yi K."/>
            <person name="Kong H."/>
            <person name="Lavrijsen P."/>
            <person name="Sunseri F."/>
            <person name="Falavigna A."/>
            <person name="Ye Y."/>
            <person name="Leebens-Mack J.H."/>
            <person name="Chen G."/>
        </authorList>
    </citation>
    <scope>NUCLEOTIDE SEQUENCE [LARGE SCALE GENOMIC DNA]</scope>
    <source>
        <strain evidence="11">cv. DH0086</strain>
    </source>
</reference>
<comment type="similarity">
    <text evidence="2">Belongs to the RRN7/TAF1B family.</text>
</comment>
<keyword evidence="6" id="KW-0805">Transcription regulation</keyword>
<organism evidence="10 11">
    <name type="scientific">Asparagus officinalis</name>
    <name type="common">Garden asparagus</name>
    <dbReference type="NCBI Taxonomy" id="4686"/>
    <lineage>
        <taxon>Eukaryota</taxon>
        <taxon>Viridiplantae</taxon>
        <taxon>Streptophyta</taxon>
        <taxon>Embryophyta</taxon>
        <taxon>Tracheophyta</taxon>
        <taxon>Spermatophyta</taxon>
        <taxon>Magnoliopsida</taxon>
        <taxon>Liliopsida</taxon>
        <taxon>Asparagales</taxon>
        <taxon>Asparagaceae</taxon>
        <taxon>Asparagoideae</taxon>
        <taxon>Asparagus</taxon>
    </lineage>
</organism>
<dbReference type="GO" id="GO:0001164">
    <property type="term" value="F:RNA polymerase I core promoter sequence-specific DNA binding"/>
    <property type="evidence" value="ECO:0007669"/>
    <property type="project" value="InterPro"/>
</dbReference>
<sequence length="159" mass="17845">MTTTTTAGTSTRDFYLDDDGYYCTQCGSQSQDLIHTQTADENLLADGTLYNIRHTRTLLSQELDRTLGRRPAAKQENEDFFGVGDDGLSESRGFGSGLVSDREELMDVIRFRYVEGLQVMVQRQCEVLVERFGVSAYDVGIVGPILLRYVAERRVLADD</sequence>
<evidence type="ECO:0000313" key="11">
    <source>
        <dbReference type="Proteomes" id="UP000243459"/>
    </source>
</evidence>
<keyword evidence="9" id="KW-0539">Nucleus</keyword>